<dbReference type="OrthoDB" id="3038990at2759"/>
<dbReference type="AlphaFoldDB" id="A0A9P6E9I3"/>
<name>A0A9P6E9I3_9AGAR</name>
<proteinExistence type="predicted"/>
<accession>A0A9P6E9I3</accession>
<feature type="compositionally biased region" description="Pro residues" evidence="1">
    <location>
        <begin position="331"/>
        <end position="343"/>
    </location>
</feature>
<evidence type="ECO:0000256" key="1">
    <source>
        <dbReference type="SAM" id="MobiDB-lite"/>
    </source>
</evidence>
<keyword evidence="2" id="KW-0472">Membrane</keyword>
<dbReference type="EMBL" id="MU157890">
    <property type="protein sequence ID" value="KAF9524969.1"/>
    <property type="molecule type" value="Genomic_DNA"/>
</dbReference>
<evidence type="ECO:0000256" key="2">
    <source>
        <dbReference type="SAM" id="Phobius"/>
    </source>
</evidence>
<feature type="transmembrane region" description="Helical" evidence="2">
    <location>
        <begin position="138"/>
        <end position="160"/>
    </location>
</feature>
<keyword evidence="4" id="KW-1185">Reference proteome</keyword>
<keyword evidence="2" id="KW-0812">Transmembrane</keyword>
<evidence type="ECO:0000313" key="4">
    <source>
        <dbReference type="Proteomes" id="UP000807306"/>
    </source>
</evidence>
<sequence length="379" mass="42530">MAFDHDVHLVHRSTSLTEMSGWATPRHASPKDLFQSMLTAYVAIGCLAVYTWDILHSLAADYRLLFHRQFNLKTAVFFSSRLATFGWILSSCIQITALLDDCRPILSAICACFALARSLTAMLFYFRVTAVYRENYYVVGFFSFTWLAVAAAAVLTFAGGTPDREIMDPHNCNTPMKQKYLVASASAELINDTFVLIAILHRLSTDNDDEPNGRAGWRSLLGFRKTSMRKFTQSFIQDSQLCYLVAVCLNLATIITYFVADDPPTSPIRLMMVYPNTTVVNIMATKVYRNMRLGRSGLLPSERTTFRIGNLSFVREAENATNLSDSTDPASTPPSSPLDPPQVMPRLDIEAGFRIGEKDSRSMRTFDIKDEKSFHKDAV</sequence>
<organism evidence="3 4">
    <name type="scientific">Crepidotus variabilis</name>
    <dbReference type="NCBI Taxonomy" id="179855"/>
    <lineage>
        <taxon>Eukaryota</taxon>
        <taxon>Fungi</taxon>
        <taxon>Dikarya</taxon>
        <taxon>Basidiomycota</taxon>
        <taxon>Agaricomycotina</taxon>
        <taxon>Agaricomycetes</taxon>
        <taxon>Agaricomycetidae</taxon>
        <taxon>Agaricales</taxon>
        <taxon>Agaricineae</taxon>
        <taxon>Crepidotaceae</taxon>
        <taxon>Crepidotus</taxon>
    </lineage>
</organism>
<feature type="transmembrane region" description="Helical" evidence="2">
    <location>
        <begin position="76"/>
        <end position="99"/>
    </location>
</feature>
<feature type="transmembrane region" description="Helical" evidence="2">
    <location>
        <begin position="33"/>
        <end position="55"/>
    </location>
</feature>
<keyword evidence="2" id="KW-1133">Transmembrane helix</keyword>
<gene>
    <name evidence="3" type="ORF">CPB83DRAFT_860329</name>
</gene>
<feature type="region of interest" description="Disordered" evidence="1">
    <location>
        <begin position="319"/>
        <end position="344"/>
    </location>
</feature>
<feature type="transmembrane region" description="Helical" evidence="2">
    <location>
        <begin position="105"/>
        <end position="126"/>
    </location>
</feature>
<reference evidence="3" key="1">
    <citation type="submission" date="2020-11" db="EMBL/GenBank/DDBJ databases">
        <authorList>
            <consortium name="DOE Joint Genome Institute"/>
            <person name="Ahrendt S."/>
            <person name="Riley R."/>
            <person name="Andreopoulos W."/>
            <person name="Labutti K."/>
            <person name="Pangilinan J."/>
            <person name="Ruiz-Duenas F.J."/>
            <person name="Barrasa J.M."/>
            <person name="Sanchez-Garcia M."/>
            <person name="Camarero S."/>
            <person name="Miyauchi S."/>
            <person name="Serrano A."/>
            <person name="Linde D."/>
            <person name="Babiker R."/>
            <person name="Drula E."/>
            <person name="Ayuso-Fernandez I."/>
            <person name="Pacheco R."/>
            <person name="Padilla G."/>
            <person name="Ferreira P."/>
            <person name="Barriuso J."/>
            <person name="Kellner H."/>
            <person name="Castanera R."/>
            <person name="Alfaro M."/>
            <person name="Ramirez L."/>
            <person name="Pisabarro A.G."/>
            <person name="Kuo A."/>
            <person name="Tritt A."/>
            <person name="Lipzen A."/>
            <person name="He G."/>
            <person name="Yan M."/>
            <person name="Ng V."/>
            <person name="Cullen D."/>
            <person name="Martin F."/>
            <person name="Rosso M.-N."/>
            <person name="Henrissat B."/>
            <person name="Hibbett D."/>
            <person name="Martinez A.T."/>
            <person name="Grigoriev I.V."/>
        </authorList>
    </citation>
    <scope>NUCLEOTIDE SEQUENCE</scope>
    <source>
        <strain evidence="3">CBS 506.95</strain>
    </source>
</reference>
<evidence type="ECO:0000313" key="3">
    <source>
        <dbReference type="EMBL" id="KAF9524969.1"/>
    </source>
</evidence>
<protein>
    <submittedName>
        <fullName evidence="3">Uncharacterized protein</fullName>
    </submittedName>
</protein>
<dbReference type="Proteomes" id="UP000807306">
    <property type="component" value="Unassembled WGS sequence"/>
</dbReference>
<comment type="caution">
    <text evidence="3">The sequence shown here is derived from an EMBL/GenBank/DDBJ whole genome shotgun (WGS) entry which is preliminary data.</text>
</comment>